<accession>Q24GH6</accession>
<gene>
    <name evidence="3" type="ORF">TTHERM_00726140</name>
</gene>
<keyword evidence="4" id="KW-1185">Reference proteome</keyword>
<organism evidence="3 4">
    <name type="scientific">Tetrahymena thermophila (strain SB210)</name>
    <dbReference type="NCBI Taxonomy" id="312017"/>
    <lineage>
        <taxon>Eukaryota</taxon>
        <taxon>Sar</taxon>
        <taxon>Alveolata</taxon>
        <taxon>Ciliophora</taxon>
        <taxon>Intramacronucleata</taxon>
        <taxon>Oligohymenophorea</taxon>
        <taxon>Hymenostomatida</taxon>
        <taxon>Tetrahymenina</taxon>
        <taxon>Tetrahymenidae</taxon>
        <taxon>Tetrahymena</taxon>
    </lineage>
</organism>
<sequence>MLNLKKLKKLQIFFLLSLQFLWHQLSLQNRKLPQFKKSIIYQTKLNKANKQKVDFSQFQNKEAKLKKLRGSLQIFVFTFLSIYMDSSDIQQSIVEKQLNQNDQTLSPLQESAKQSMVESIGEQRMRESSFIIDQQKKQKTLSKFNNMNKQQNQDSLSDKKNSDDKTINKKTLKQTNYIQQQSNDKRQKVSSIKVSVQIHQFIQKIKLFASSVLFKKIYEYQFYQIGDLSSDYQFYQQNQVKQIINTIFNN</sequence>
<dbReference type="Proteomes" id="UP000009168">
    <property type="component" value="Unassembled WGS sequence"/>
</dbReference>
<proteinExistence type="predicted"/>
<dbReference type="HOGENOM" id="CLU_1597793_0_0_1"/>
<dbReference type="EMBL" id="GG662257">
    <property type="protein sequence ID" value="EAS06895.2"/>
    <property type="molecule type" value="Genomic_DNA"/>
</dbReference>
<evidence type="ECO:0008006" key="5">
    <source>
        <dbReference type="Google" id="ProtNLM"/>
    </source>
</evidence>
<dbReference type="InParanoid" id="Q24GH6"/>
<protein>
    <recommendedName>
        <fullName evidence="5">Transmembrane protein</fullName>
    </recommendedName>
</protein>
<dbReference type="GeneID" id="7845513"/>
<keyword evidence="2" id="KW-0732">Signal</keyword>
<evidence type="ECO:0000313" key="3">
    <source>
        <dbReference type="EMBL" id="EAS06895.2"/>
    </source>
</evidence>
<dbReference type="KEGG" id="tet:TTHERM_00726140"/>
<feature type="compositionally biased region" description="Basic and acidic residues" evidence="1">
    <location>
        <begin position="156"/>
        <end position="167"/>
    </location>
</feature>
<evidence type="ECO:0000313" key="4">
    <source>
        <dbReference type="Proteomes" id="UP000009168"/>
    </source>
</evidence>
<evidence type="ECO:0000256" key="1">
    <source>
        <dbReference type="SAM" id="MobiDB-lite"/>
    </source>
</evidence>
<reference evidence="4" key="1">
    <citation type="journal article" date="2006" name="PLoS Biol.">
        <title>Macronuclear genome sequence of the ciliate Tetrahymena thermophila, a model eukaryote.</title>
        <authorList>
            <person name="Eisen J.A."/>
            <person name="Coyne R.S."/>
            <person name="Wu M."/>
            <person name="Wu D."/>
            <person name="Thiagarajan M."/>
            <person name="Wortman J.R."/>
            <person name="Badger J.H."/>
            <person name="Ren Q."/>
            <person name="Amedeo P."/>
            <person name="Jones K.M."/>
            <person name="Tallon L.J."/>
            <person name="Delcher A.L."/>
            <person name="Salzberg S.L."/>
            <person name="Silva J.C."/>
            <person name="Haas B.J."/>
            <person name="Majoros W.H."/>
            <person name="Farzad M."/>
            <person name="Carlton J.M."/>
            <person name="Smith R.K. Jr."/>
            <person name="Garg J."/>
            <person name="Pearlman R.E."/>
            <person name="Karrer K.M."/>
            <person name="Sun L."/>
            <person name="Manning G."/>
            <person name="Elde N.C."/>
            <person name="Turkewitz A.P."/>
            <person name="Asai D.J."/>
            <person name="Wilkes D.E."/>
            <person name="Wang Y."/>
            <person name="Cai H."/>
            <person name="Collins K."/>
            <person name="Stewart B.A."/>
            <person name="Lee S.R."/>
            <person name="Wilamowska K."/>
            <person name="Weinberg Z."/>
            <person name="Ruzzo W.L."/>
            <person name="Wloga D."/>
            <person name="Gaertig J."/>
            <person name="Frankel J."/>
            <person name="Tsao C.-C."/>
            <person name="Gorovsky M.A."/>
            <person name="Keeling P.J."/>
            <person name="Waller R.F."/>
            <person name="Patron N.J."/>
            <person name="Cherry J.M."/>
            <person name="Stover N.A."/>
            <person name="Krieger C.J."/>
            <person name="del Toro C."/>
            <person name="Ryder H.F."/>
            <person name="Williamson S.C."/>
            <person name="Barbeau R.A."/>
            <person name="Hamilton E.P."/>
            <person name="Orias E."/>
        </authorList>
    </citation>
    <scope>NUCLEOTIDE SEQUENCE [LARGE SCALE GENOMIC DNA]</scope>
    <source>
        <strain evidence="4">SB210</strain>
    </source>
</reference>
<feature type="chain" id="PRO_5004202331" description="Transmembrane protein" evidence="2">
    <location>
        <begin position="27"/>
        <end position="250"/>
    </location>
</feature>
<feature type="region of interest" description="Disordered" evidence="1">
    <location>
        <begin position="147"/>
        <end position="170"/>
    </location>
</feature>
<feature type="signal peptide" evidence="2">
    <location>
        <begin position="1"/>
        <end position="26"/>
    </location>
</feature>
<dbReference type="AlphaFoldDB" id="Q24GH6"/>
<dbReference type="RefSeq" id="XP_001027137.2">
    <property type="nucleotide sequence ID" value="XM_001027137.2"/>
</dbReference>
<name>Q24GH6_TETTS</name>
<evidence type="ECO:0000256" key="2">
    <source>
        <dbReference type="SAM" id="SignalP"/>
    </source>
</evidence>